<comment type="caution">
    <text evidence="1">The sequence shown here is derived from an EMBL/GenBank/DDBJ whole genome shotgun (WGS) entry which is preliminary data.</text>
</comment>
<sequence>MIPESSSDHKSLAFPPVIAFAFSMHFTASETMLSTIVLAGRTSLITAATLPIRTAAYCPTIDFSGCFSISWYCIDAGLWRGLLVNGGATYVWNDPLFGQGFDLISSVCFPGCSNETLSCKHSTAFLSKSTCVQCPRVPGISML</sequence>
<dbReference type="Proteomes" id="UP000011668">
    <property type="component" value="Unassembled WGS sequence"/>
</dbReference>
<evidence type="ECO:0000313" key="2">
    <source>
        <dbReference type="Proteomes" id="UP000011668"/>
    </source>
</evidence>
<accession>L8X1I1</accession>
<proteinExistence type="predicted"/>
<protein>
    <submittedName>
        <fullName evidence="1">Uncharacterized protein</fullName>
    </submittedName>
</protein>
<gene>
    <name evidence="1" type="ORF">AG1IA_03085</name>
</gene>
<organism evidence="1 2">
    <name type="scientific">Thanatephorus cucumeris (strain AG1-IA)</name>
    <name type="common">Rice sheath blight fungus</name>
    <name type="synonym">Rhizoctonia solani</name>
    <dbReference type="NCBI Taxonomy" id="983506"/>
    <lineage>
        <taxon>Eukaryota</taxon>
        <taxon>Fungi</taxon>
        <taxon>Dikarya</taxon>
        <taxon>Basidiomycota</taxon>
        <taxon>Agaricomycotina</taxon>
        <taxon>Agaricomycetes</taxon>
        <taxon>Cantharellales</taxon>
        <taxon>Ceratobasidiaceae</taxon>
        <taxon>Rhizoctonia</taxon>
        <taxon>Rhizoctonia solani AG-1</taxon>
    </lineage>
</organism>
<dbReference type="HOGENOM" id="CLU_1807534_0_0_1"/>
<name>L8X1I1_THACA</name>
<keyword evidence="2" id="KW-1185">Reference proteome</keyword>
<reference evidence="1 2" key="1">
    <citation type="journal article" date="2013" name="Nat. Commun.">
        <title>The evolution and pathogenic mechanisms of the rice sheath blight pathogen.</title>
        <authorList>
            <person name="Zheng A."/>
            <person name="Lin R."/>
            <person name="Xu L."/>
            <person name="Qin P."/>
            <person name="Tang C."/>
            <person name="Ai P."/>
            <person name="Zhang D."/>
            <person name="Liu Y."/>
            <person name="Sun Z."/>
            <person name="Feng H."/>
            <person name="Wang Y."/>
            <person name="Chen Y."/>
            <person name="Liang X."/>
            <person name="Fu R."/>
            <person name="Li Q."/>
            <person name="Zhang J."/>
            <person name="Yu X."/>
            <person name="Xie Z."/>
            <person name="Ding L."/>
            <person name="Guan P."/>
            <person name="Tang J."/>
            <person name="Liang Y."/>
            <person name="Wang S."/>
            <person name="Deng Q."/>
            <person name="Li S."/>
            <person name="Zhu J."/>
            <person name="Wang L."/>
            <person name="Liu H."/>
            <person name="Li P."/>
        </authorList>
    </citation>
    <scope>NUCLEOTIDE SEQUENCE [LARGE SCALE GENOMIC DNA]</scope>
    <source>
        <strain evidence="2">AG-1 IA</strain>
    </source>
</reference>
<evidence type="ECO:0000313" key="1">
    <source>
        <dbReference type="EMBL" id="ELU42863.1"/>
    </source>
</evidence>
<dbReference type="AlphaFoldDB" id="L8X1I1"/>
<dbReference type="EMBL" id="AFRT01000693">
    <property type="protein sequence ID" value="ELU42863.1"/>
    <property type="molecule type" value="Genomic_DNA"/>
</dbReference>